<name>A0A6S7GG30_PARCT</name>
<dbReference type="Gene3D" id="1.10.150.130">
    <property type="match status" value="1"/>
</dbReference>
<feature type="domain" description="Reverse transcriptase" evidence="1">
    <location>
        <begin position="59"/>
        <end position="220"/>
    </location>
</feature>
<dbReference type="InterPro" id="IPR000477">
    <property type="entry name" value="RT_dom"/>
</dbReference>
<dbReference type="PANTHER" id="PTHR33050:SF7">
    <property type="entry name" value="RIBONUCLEASE H"/>
    <property type="match status" value="1"/>
</dbReference>
<dbReference type="InterPro" id="IPR010998">
    <property type="entry name" value="Integrase_recombinase_N"/>
</dbReference>
<keyword evidence="3" id="KW-1185">Reference proteome</keyword>
<dbReference type="Pfam" id="PF00078">
    <property type="entry name" value="RVT_1"/>
    <property type="match status" value="1"/>
</dbReference>
<dbReference type="InterPro" id="IPR043502">
    <property type="entry name" value="DNA/RNA_pol_sf"/>
</dbReference>
<dbReference type="EMBL" id="CACRXK020001234">
    <property type="protein sequence ID" value="CAB3987786.1"/>
    <property type="molecule type" value="Genomic_DNA"/>
</dbReference>
<evidence type="ECO:0000259" key="1">
    <source>
        <dbReference type="Pfam" id="PF00078"/>
    </source>
</evidence>
<evidence type="ECO:0000313" key="2">
    <source>
        <dbReference type="EMBL" id="CAB3987786.1"/>
    </source>
</evidence>
<dbReference type="PANTHER" id="PTHR33050">
    <property type="entry name" value="REVERSE TRANSCRIPTASE DOMAIN-CONTAINING PROTEIN"/>
    <property type="match status" value="1"/>
</dbReference>
<dbReference type="GO" id="GO:0003676">
    <property type="term" value="F:nucleic acid binding"/>
    <property type="evidence" value="ECO:0007669"/>
    <property type="project" value="InterPro"/>
</dbReference>
<proteinExistence type="predicted"/>
<dbReference type="SUPFAM" id="SSF56672">
    <property type="entry name" value="DNA/RNA polymerases"/>
    <property type="match status" value="1"/>
</dbReference>
<dbReference type="AlphaFoldDB" id="A0A6S7GG30"/>
<organism evidence="2 3">
    <name type="scientific">Paramuricea clavata</name>
    <name type="common">Red gorgonian</name>
    <name type="synonym">Violescent sea-whip</name>
    <dbReference type="NCBI Taxonomy" id="317549"/>
    <lineage>
        <taxon>Eukaryota</taxon>
        <taxon>Metazoa</taxon>
        <taxon>Cnidaria</taxon>
        <taxon>Anthozoa</taxon>
        <taxon>Octocorallia</taxon>
        <taxon>Malacalcyonacea</taxon>
        <taxon>Plexauridae</taxon>
        <taxon>Paramuricea</taxon>
    </lineage>
</organism>
<comment type="caution">
    <text evidence="2">The sequence shown here is derived from an EMBL/GenBank/DDBJ whole genome shotgun (WGS) entry which is preliminary data.</text>
</comment>
<dbReference type="Gene3D" id="3.10.10.10">
    <property type="entry name" value="HIV Type 1 Reverse Transcriptase, subunit A, domain 1"/>
    <property type="match status" value="1"/>
</dbReference>
<protein>
    <submittedName>
        <fullName evidence="2">Integrase recombinase xerD-like</fullName>
    </submittedName>
</protein>
<accession>A0A6S7GG30</accession>
<dbReference type="OrthoDB" id="5949962at2759"/>
<evidence type="ECO:0000313" key="3">
    <source>
        <dbReference type="Proteomes" id="UP001152795"/>
    </source>
</evidence>
<sequence length="669" mass="77524">MIPFRSIPETCFLANNKSARNHPDFVSEAIVKLLKGQYIEEQSEPPYCVNPLSVAKGKKLRLVLDLRNINGHLLKQSFRYEDLRSLSQLFEQNFWFFTWDLKSGYHHVDIYVAPRKFLGFSWNFNGKLRYFIFCVLPFGLSSACYCFTKLLRPLVKRWRMMSYASFVYLDDGISGHKRRIDASAASIIQKKDLSCSGLKTNEEKCHWEPMQIGEWLGMIINAINFEFEIPPRKIEKVKKNIQYILSSNHVSYRELAKIAGFINSLYLAVGPPVRFFSRQLFFIISQRDSWAGHLDSVPHLLLEELRFWLDNLRYLNGYNIRPKVSLEPLTIHTDASGVGYGGYFTSLRDVNIHGHWSVEQSGKSSTFRKLSAILLVLKTSVQRLQHKKVKIFSDSQSACSIVQVGSRIFELQNIAVDIFNICFINDIMIETQWIPRAENRTADVLSKTIDLDDWKLHPELFVMLHRAWGPFTIDRFAANYNTQLQRFNSRFWCPETEAVDAFTKNWSNEANWVCSPVALIIPVIRHMSVCKAKDEFKIGVWEDFSKIQDPSLVSLASSLSRVVLNAKDRNTTVRYAYGWNRWKIWSMSKIGVWYLPAQPMFVALYLRQFLDSAKTTSPVDTAVYSIRWGHILAAYPTRQSNRWFNLPTKAADEFSLDQENLKILSHLTC</sequence>
<dbReference type="InterPro" id="IPR043128">
    <property type="entry name" value="Rev_trsase/Diguanyl_cyclase"/>
</dbReference>
<reference evidence="2" key="1">
    <citation type="submission" date="2020-04" db="EMBL/GenBank/DDBJ databases">
        <authorList>
            <person name="Alioto T."/>
            <person name="Alioto T."/>
            <person name="Gomez Garrido J."/>
        </authorList>
    </citation>
    <scope>NUCLEOTIDE SEQUENCE</scope>
    <source>
        <strain evidence="2">A484AB</strain>
    </source>
</reference>
<dbReference type="Proteomes" id="UP001152795">
    <property type="component" value="Unassembled WGS sequence"/>
</dbReference>
<dbReference type="GO" id="GO:0006259">
    <property type="term" value="P:DNA metabolic process"/>
    <property type="evidence" value="ECO:0007669"/>
    <property type="project" value="UniProtKB-ARBA"/>
</dbReference>
<dbReference type="CDD" id="cd09275">
    <property type="entry name" value="RNase_HI_RT_DIRS1"/>
    <property type="match status" value="1"/>
</dbReference>
<dbReference type="InterPro" id="IPR052055">
    <property type="entry name" value="Hepadnavirus_pol/RT"/>
</dbReference>
<gene>
    <name evidence="2" type="ORF">PACLA_8A039297</name>
</gene>
<dbReference type="SUPFAM" id="SSF47823">
    <property type="entry name" value="lambda integrase-like, N-terminal domain"/>
    <property type="match status" value="1"/>
</dbReference>
<dbReference type="CDD" id="cd03714">
    <property type="entry name" value="RT_DIRS1"/>
    <property type="match status" value="1"/>
</dbReference>
<dbReference type="Gene3D" id="3.30.420.10">
    <property type="entry name" value="Ribonuclease H-like superfamily/Ribonuclease H"/>
    <property type="match status" value="1"/>
</dbReference>
<dbReference type="Gene3D" id="3.30.70.270">
    <property type="match status" value="1"/>
</dbReference>
<dbReference type="InterPro" id="IPR036397">
    <property type="entry name" value="RNaseH_sf"/>
</dbReference>